<proteinExistence type="predicted"/>
<protein>
    <recommendedName>
        <fullName evidence="4">Type IV pilus assembly protein PilW</fullName>
    </recommendedName>
</protein>
<evidence type="ECO:0000313" key="2">
    <source>
        <dbReference type="EMBL" id="GAA6144338.1"/>
    </source>
</evidence>
<gene>
    <name evidence="2" type="ORF">NBRC116585_04550</name>
</gene>
<dbReference type="InterPro" id="IPR032092">
    <property type="entry name" value="PilW"/>
</dbReference>
<sequence>MISMTLSLILIFAVGSILVTSNQTASVADTLADSQEAGRFAVDYMNRQLLRTGYSPEGEEFAPFAGLCAAPGDVICIDEAPDGTGDRLAVRRLAEPGESNAVTCYGSALLDAEPPAGSAIVEDVVVTDVYWVAIDNNGLSSLRCQSFDENGTVRANAGDSFGDSQALAAGVLSIHVLYGQSDVAPIGGVNSVNRYLNADQVTDWDNVYAMRIGFLTQALTNTDGQAWEQDYLILDSTIYQFDDQTARQVFTTTVTLLN</sequence>
<dbReference type="Pfam" id="PF16074">
    <property type="entry name" value="PilW"/>
    <property type="match status" value="1"/>
</dbReference>
<evidence type="ECO:0000313" key="3">
    <source>
        <dbReference type="Proteomes" id="UP001481413"/>
    </source>
</evidence>
<feature type="signal peptide" evidence="1">
    <location>
        <begin position="1"/>
        <end position="25"/>
    </location>
</feature>
<feature type="chain" id="PRO_5045282836" description="Type IV pilus assembly protein PilW" evidence="1">
    <location>
        <begin position="26"/>
        <end position="258"/>
    </location>
</feature>
<organism evidence="2 3">
    <name type="scientific">Thalassolituus maritimus</name>
    <dbReference type="NCBI Taxonomy" id="484498"/>
    <lineage>
        <taxon>Bacteria</taxon>
        <taxon>Pseudomonadati</taxon>
        <taxon>Pseudomonadota</taxon>
        <taxon>Gammaproteobacteria</taxon>
        <taxon>Oceanospirillales</taxon>
        <taxon>Oceanospirillaceae</taxon>
        <taxon>Thalassolituus</taxon>
    </lineage>
</organism>
<dbReference type="EMBL" id="BAABWH010000001">
    <property type="protein sequence ID" value="GAA6144338.1"/>
    <property type="molecule type" value="Genomic_DNA"/>
</dbReference>
<evidence type="ECO:0008006" key="4">
    <source>
        <dbReference type="Google" id="ProtNLM"/>
    </source>
</evidence>
<dbReference type="Proteomes" id="UP001481413">
    <property type="component" value="Unassembled WGS sequence"/>
</dbReference>
<reference evidence="2 3" key="1">
    <citation type="submission" date="2024-04" db="EMBL/GenBank/DDBJ databases">
        <title>Draft genome sequence of Thalassolituus maritimus NBRC 116585.</title>
        <authorList>
            <person name="Miyakawa T."/>
            <person name="Kusuya Y."/>
            <person name="Miura T."/>
        </authorList>
    </citation>
    <scope>NUCLEOTIDE SEQUENCE [LARGE SCALE GENOMIC DNA]</scope>
    <source>
        <strain evidence="2 3">5NW40-0001</strain>
    </source>
</reference>
<keyword evidence="1" id="KW-0732">Signal</keyword>
<evidence type="ECO:0000256" key="1">
    <source>
        <dbReference type="SAM" id="SignalP"/>
    </source>
</evidence>
<comment type="caution">
    <text evidence="2">The sequence shown here is derived from an EMBL/GenBank/DDBJ whole genome shotgun (WGS) entry which is preliminary data.</text>
</comment>
<accession>A0ABP9ZW15</accession>
<name>A0ABP9ZW15_9GAMM</name>
<keyword evidence="3" id="KW-1185">Reference proteome</keyword>